<keyword evidence="8 9" id="KW-0511">Multifunctional enzyme</keyword>
<dbReference type="InterPro" id="IPR036291">
    <property type="entry name" value="NAD(P)-bd_dom_sf"/>
</dbReference>
<name>A0A2H0RK10_9BACT</name>
<dbReference type="InterPro" id="IPR020631">
    <property type="entry name" value="THF_DH/CycHdrlase_NAD-bd_dom"/>
</dbReference>
<feature type="binding site" evidence="9">
    <location>
        <position position="226"/>
    </location>
    <ligand>
        <name>NADP(+)</name>
        <dbReference type="ChEBI" id="CHEBI:58349"/>
    </ligand>
</feature>
<dbReference type="GO" id="GO:0035999">
    <property type="term" value="P:tetrahydrofolate interconversion"/>
    <property type="evidence" value="ECO:0007669"/>
    <property type="project" value="UniProtKB-UniRule"/>
</dbReference>
<comment type="caution">
    <text evidence="9">Lacks conserved residue(s) required for the propagation of feature annotation.</text>
</comment>
<dbReference type="AlphaFoldDB" id="A0A2H0RK10"/>
<keyword evidence="9" id="KW-0028">Amino-acid biosynthesis</keyword>
<evidence type="ECO:0000313" key="12">
    <source>
        <dbReference type="EMBL" id="PIR46902.1"/>
    </source>
</evidence>
<dbReference type="Gene3D" id="3.40.50.10860">
    <property type="entry name" value="Leucine Dehydrogenase, chain A, domain 1"/>
    <property type="match status" value="1"/>
</dbReference>
<dbReference type="SUPFAM" id="SSF51735">
    <property type="entry name" value="NAD(P)-binding Rossmann-fold domains"/>
    <property type="match status" value="1"/>
</dbReference>
<keyword evidence="3 9" id="KW-0658">Purine biosynthesis</keyword>
<accession>A0A2H0RK10</accession>
<organism evidence="12 13">
    <name type="scientific">Candidatus Vogelbacteria bacterium CG10_big_fil_rev_8_21_14_0_10_45_14</name>
    <dbReference type="NCBI Taxonomy" id="1975042"/>
    <lineage>
        <taxon>Bacteria</taxon>
        <taxon>Candidatus Vogeliibacteriota</taxon>
    </lineage>
</organism>
<evidence type="ECO:0000256" key="6">
    <source>
        <dbReference type="ARBA" id="ARBA00023002"/>
    </source>
</evidence>
<dbReference type="InterPro" id="IPR020630">
    <property type="entry name" value="THF_DH/CycHdrlase_cat_dom"/>
</dbReference>
<comment type="caution">
    <text evidence="12">The sequence shown here is derived from an EMBL/GenBank/DDBJ whole genome shotgun (WGS) entry which is preliminary data.</text>
</comment>
<dbReference type="GO" id="GO:0005829">
    <property type="term" value="C:cytosol"/>
    <property type="evidence" value="ECO:0007669"/>
    <property type="project" value="TreeGrafter"/>
</dbReference>
<keyword evidence="9" id="KW-0368">Histidine biosynthesis</keyword>
<comment type="catalytic activity">
    <reaction evidence="9">
        <text>(6R)-5,10-methylene-5,6,7,8-tetrahydrofolate + NADP(+) = (6R)-5,10-methenyltetrahydrofolate + NADPH</text>
        <dbReference type="Rhea" id="RHEA:22812"/>
        <dbReference type="ChEBI" id="CHEBI:15636"/>
        <dbReference type="ChEBI" id="CHEBI:57455"/>
        <dbReference type="ChEBI" id="CHEBI:57783"/>
        <dbReference type="ChEBI" id="CHEBI:58349"/>
        <dbReference type="EC" id="1.5.1.5"/>
    </reaction>
</comment>
<evidence type="ECO:0000259" key="11">
    <source>
        <dbReference type="Pfam" id="PF02882"/>
    </source>
</evidence>
<comment type="similarity">
    <text evidence="9">Belongs to the tetrahydrofolate dehydrogenase/cyclohydrolase family.</text>
</comment>
<dbReference type="Proteomes" id="UP000230833">
    <property type="component" value="Unassembled WGS sequence"/>
</dbReference>
<feature type="domain" description="Tetrahydrofolate dehydrogenase/cyclohydrolase NAD(P)-binding" evidence="11">
    <location>
        <begin position="132"/>
        <end position="270"/>
    </location>
</feature>
<reference evidence="12 13" key="1">
    <citation type="submission" date="2017-09" db="EMBL/GenBank/DDBJ databases">
        <title>Depth-based differentiation of microbial function through sediment-hosted aquifers and enrichment of novel symbionts in the deep terrestrial subsurface.</title>
        <authorList>
            <person name="Probst A.J."/>
            <person name="Ladd B."/>
            <person name="Jarett J.K."/>
            <person name="Geller-Mcgrath D.E."/>
            <person name="Sieber C.M."/>
            <person name="Emerson J.B."/>
            <person name="Anantharaman K."/>
            <person name="Thomas B.C."/>
            <person name="Malmstrom R."/>
            <person name="Stieglmeier M."/>
            <person name="Klingl A."/>
            <person name="Woyke T."/>
            <person name="Ryan C.M."/>
            <person name="Banfield J.F."/>
        </authorList>
    </citation>
    <scope>NUCLEOTIDE SEQUENCE [LARGE SCALE GENOMIC DNA]</scope>
    <source>
        <strain evidence="12">CG10_big_fil_rev_8_21_14_0_10_45_14</strain>
    </source>
</reference>
<protein>
    <recommendedName>
        <fullName evidence="9">Bifunctional protein FolD</fullName>
    </recommendedName>
    <domain>
        <recommendedName>
            <fullName evidence="9">Methylenetetrahydrofolate dehydrogenase</fullName>
            <ecNumber evidence="9">1.5.1.5</ecNumber>
        </recommendedName>
    </domain>
    <domain>
        <recommendedName>
            <fullName evidence="9">Methenyltetrahydrofolate cyclohydrolase</fullName>
            <ecNumber evidence="9">3.5.4.9</ecNumber>
        </recommendedName>
    </domain>
</protein>
<comment type="function">
    <text evidence="9">Catalyzes the oxidation of 5,10-methylenetetrahydrofolate to 5,10-methenyltetrahydrofolate and then the hydrolysis of 5,10-methenyltetrahydrofolate to 10-formyltetrahydrofolate.</text>
</comment>
<sequence>MIMDGKKVAGFVEDILKKTAQKSKHAPRLGILISGGDPASIQYVNKKKEFGERIGCTVRVVEFGISRSESELMEEIARLSDISDGVIVQLPLPKKYNSEKVQTAIPQSKDVDVLSPSARDSFVEQLSGSITPPVPLAILALLIYYGVDVKGRQIAVVGRGKLVGEPTIIVMEREGANVEFIDKETEGASATEIIRKADIVITGIGVPHFIKSDMVGEGAVVIDAGTSEASGKIVGDVDPAVSQKASLFAPVPGGVGPLTVAMLFVNLFTLAGLVDSTGVLLEIKKKANI</sequence>
<dbReference type="InterPro" id="IPR046346">
    <property type="entry name" value="Aminoacid_DH-like_N_sf"/>
</dbReference>
<dbReference type="PANTHER" id="PTHR48099:SF5">
    <property type="entry name" value="C-1-TETRAHYDROFOLATE SYNTHASE, CYTOPLASMIC"/>
    <property type="match status" value="1"/>
</dbReference>
<dbReference type="PANTHER" id="PTHR48099">
    <property type="entry name" value="C-1-TETRAHYDROFOLATE SYNTHASE, CYTOPLASMIC-RELATED"/>
    <property type="match status" value="1"/>
</dbReference>
<dbReference type="EMBL" id="PCYL01000023">
    <property type="protein sequence ID" value="PIR46902.1"/>
    <property type="molecule type" value="Genomic_DNA"/>
</dbReference>
<dbReference type="PRINTS" id="PR00085">
    <property type="entry name" value="THFDHDRGNASE"/>
</dbReference>
<dbReference type="GO" id="GO:0000105">
    <property type="term" value="P:L-histidine biosynthetic process"/>
    <property type="evidence" value="ECO:0007669"/>
    <property type="project" value="UniProtKB-KW"/>
</dbReference>
<evidence type="ECO:0000256" key="2">
    <source>
        <dbReference type="ARBA" id="ARBA00022563"/>
    </source>
</evidence>
<keyword evidence="4 9" id="KW-0378">Hydrolase</keyword>
<dbReference type="GO" id="GO:0004488">
    <property type="term" value="F:methylenetetrahydrofolate dehydrogenase (NADP+) activity"/>
    <property type="evidence" value="ECO:0007669"/>
    <property type="project" value="UniProtKB-UniRule"/>
</dbReference>
<dbReference type="GO" id="GO:0006164">
    <property type="term" value="P:purine nucleotide biosynthetic process"/>
    <property type="evidence" value="ECO:0007669"/>
    <property type="project" value="UniProtKB-KW"/>
</dbReference>
<evidence type="ECO:0000256" key="3">
    <source>
        <dbReference type="ARBA" id="ARBA00022755"/>
    </source>
</evidence>
<dbReference type="EC" id="3.5.4.9" evidence="9"/>
<comment type="catalytic activity">
    <reaction evidence="9">
        <text>(6R)-5,10-methenyltetrahydrofolate + H2O = (6R)-10-formyltetrahydrofolate + H(+)</text>
        <dbReference type="Rhea" id="RHEA:23700"/>
        <dbReference type="ChEBI" id="CHEBI:15377"/>
        <dbReference type="ChEBI" id="CHEBI:15378"/>
        <dbReference type="ChEBI" id="CHEBI:57455"/>
        <dbReference type="ChEBI" id="CHEBI:195366"/>
        <dbReference type="EC" id="3.5.4.9"/>
    </reaction>
</comment>
<dbReference type="Pfam" id="PF00763">
    <property type="entry name" value="THF_DHG_CYH"/>
    <property type="match status" value="1"/>
</dbReference>
<dbReference type="GO" id="GO:0004477">
    <property type="term" value="F:methenyltetrahydrofolate cyclohydrolase activity"/>
    <property type="evidence" value="ECO:0007669"/>
    <property type="project" value="UniProtKB-UniRule"/>
</dbReference>
<dbReference type="EC" id="1.5.1.5" evidence="9"/>
<evidence type="ECO:0000256" key="4">
    <source>
        <dbReference type="ARBA" id="ARBA00022801"/>
    </source>
</evidence>
<evidence type="ECO:0000256" key="5">
    <source>
        <dbReference type="ARBA" id="ARBA00022857"/>
    </source>
</evidence>
<evidence type="ECO:0000313" key="13">
    <source>
        <dbReference type="Proteomes" id="UP000230833"/>
    </source>
</evidence>
<keyword evidence="7 9" id="KW-0486">Methionine biosynthesis</keyword>
<feature type="domain" description="Tetrahydrofolate dehydrogenase/cyclohydrolase catalytic" evidence="10">
    <location>
        <begin position="3"/>
        <end position="112"/>
    </location>
</feature>
<evidence type="ECO:0000256" key="1">
    <source>
        <dbReference type="ARBA" id="ARBA00004777"/>
    </source>
</evidence>
<evidence type="ECO:0000256" key="7">
    <source>
        <dbReference type="ARBA" id="ARBA00023167"/>
    </source>
</evidence>
<dbReference type="Pfam" id="PF02882">
    <property type="entry name" value="THF_DHG_CYH_C"/>
    <property type="match status" value="1"/>
</dbReference>
<dbReference type="UniPathway" id="UPA00193"/>
<feature type="binding site" evidence="9">
    <location>
        <begin position="158"/>
        <end position="160"/>
    </location>
    <ligand>
        <name>NADP(+)</name>
        <dbReference type="ChEBI" id="CHEBI:58349"/>
    </ligand>
</feature>
<evidence type="ECO:0000256" key="8">
    <source>
        <dbReference type="ARBA" id="ARBA00023268"/>
    </source>
</evidence>
<proteinExistence type="inferred from homology"/>
<dbReference type="SUPFAM" id="SSF53223">
    <property type="entry name" value="Aminoacid dehydrogenase-like, N-terminal domain"/>
    <property type="match status" value="1"/>
</dbReference>
<keyword evidence="6 9" id="KW-0560">Oxidoreductase</keyword>
<keyword evidence="2 9" id="KW-0554">One-carbon metabolism</keyword>
<dbReference type="GO" id="GO:0009086">
    <property type="term" value="P:methionine biosynthetic process"/>
    <property type="evidence" value="ECO:0007669"/>
    <property type="project" value="UniProtKB-KW"/>
</dbReference>
<evidence type="ECO:0000256" key="9">
    <source>
        <dbReference type="HAMAP-Rule" id="MF_01576"/>
    </source>
</evidence>
<keyword evidence="5 9" id="KW-0521">NADP</keyword>
<comment type="pathway">
    <text evidence="1 9">One-carbon metabolism; tetrahydrofolate interconversion.</text>
</comment>
<dbReference type="InterPro" id="IPR000672">
    <property type="entry name" value="THF_DH/CycHdrlase"/>
</dbReference>
<comment type="subunit">
    <text evidence="9">Homodimer.</text>
</comment>
<gene>
    <name evidence="9" type="primary">folD</name>
    <name evidence="12" type="ORF">COV07_01840</name>
</gene>
<dbReference type="Gene3D" id="3.40.50.720">
    <property type="entry name" value="NAD(P)-binding Rossmann-like Domain"/>
    <property type="match status" value="1"/>
</dbReference>
<dbReference type="HAMAP" id="MF_01576">
    <property type="entry name" value="THF_DHG_CYH"/>
    <property type="match status" value="1"/>
</dbReference>
<evidence type="ECO:0000259" key="10">
    <source>
        <dbReference type="Pfam" id="PF00763"/>
    </source>
</evidence>